<keyword evidence="3" id="KW-1185">Reference proteome</keyword>
<dbReference type="GeneID" id="81458873"/>
<evidence type="ECO:0000313" key="3">
    <source>
        <dbReference type="Proteomes" id="UP001147752"/>
    </source>
</evidence>
<accession>A0A9W9SUZ6</accession>
<feature type="compositionally biased region" description="Polar residues" evidence="1">
    <location>
        <begin position="12"/>
        <end position="24"/>
    </location>
</feature>
<reference evidence="2" key="1">
    <citation type="submission" date="2022-12" db="EMBL/GenBank/DDBJ databases">
        <authorList>
            <person name="Petersen C."/>
        </authorList>
    </citation>
    <scope>NUCLEOTIDE SEQUENCE</scope>
    <source>
        <strain evidence="2">IBT 3081</strain>
    </source>
</reference>
<organism evidence="2 3">
    <name type="scientific">Penicillium concentricum</name>
    <dbReference type="NCBI Taxonomy" id="293559"/>
    <lineage>
        <taxon>Eukaryota</taxon>
        <taxon>Fungi</taxon>
        <taxon>Dikarya</taxon>
        <taxon>Ascomycota</taxon>
        <taxon>Pezizomycotina</taxon>
        <taxon>Eurotiomycetes</taxon>
        <taxon>Eurotiomycetidae</taxon>
        <taxon>Eurotiales</taxon>
        <taxon>Aspergillaceae</taxon>
        <taxon>Penicillium</taxon>
    </lineage>
</organism>
<feature type="region of interest" description="Disordered" evidence="1">
    <location>
        <begin position="1"/>
        <end position="29"/>
    </location>
</feature>
<comment type="caution">
    <text evidence="2">The sequence shown here is derived from an EMBL/GenBank/DDBJ whole genome shotgun (WGS) entry which is preliminary data.</text>
</comment>
<dbReference type="RefSeq" id="XP_056583825.1">
    <property type="nucleotide sequence ID" value="XM_056719690.1"/>
</dbReference>
<sequence length="238" mass="27312">MVIQVRRFPTRGNGTDSASSNSNPGLEERQSDIHWEAAADAIRANILATLQWEFHNGRWEQEQSHRLICDGYRGLVFEDKTRFDGATIAQVREHFKDFVDNEPGALGNRFRSCLIIDEGALKSFIRYPEPTATEEIGTWVTFIEPKYEPVTQYEGYMRIHLSRLCRLACLGDVVPMSEMCTISEGIACYNDFWKSTIQNGLMWFECTLFIYILLGPSDVKTYKALWAPIFIPINLIKL</sequence>
<protein>
    <submittedName>
        <fullName evidence="2">Uncharacterized protein</fullName>
    </submittedName>
</protein>
<proteinExistence type="predicted"/>
<dbReference type="Proteomes" id="UP001147752">
    <property type="component" value="Unassembled WGS sequence"/>
</dbReference>
<reference evidence="2" key="2">
    <citation type="journal article" date="2023" name="IMA Fungus">
        <title>Comparative genomic study of the Penicillium genus elucidates a diverse pangenome and 15 lateral gene transfer events.</title>
        <authorList>
            <person name="Petersen C."/>
            <person name="Sorensen T."/>
            <person name="Nielsen M.R."/>
            <person name="Sondergaard T.E."/>
            <person name="Sorensen J.L."/>
            <person name="Fitzpatrick D.A."/>
            <person name="Frisvad J.C."/>
            <person name="Nielsen K.L."/>
        </authorList>
    </citation>
    <scope>NUCLEOTIDE SEQUENCE</scope>
    <source>
        <strain evidence="2">IBT 3081</strain>
    </source>
</reference>
<name>A0A9W9SUZ6_9EURO</name>
<dbReference type="EMBL" id="JAPZBT010000001">
    <property type="protein sequence ID" value="KAJ5384049.1"/>
    <property type="molecule type" value="Genomic_DNA"/>
</dbReference>
<evidence type="ECO:0000313" key="2">
    <source>
        <dbReference type="EMBL" id="KAJ5384049.1"/>
    </source>
</evidence>
<evidence type="ECO:0000256" key="1">
    <source>
        <dbReference type="SAM" id="MobiDB-lite"/>
    </source>
</evidence>
<gene>
    <name evidence="2" type="ORF">N7517_001960</name>
</gene>
<dbReference type="OrthoDB" id="4362575at2759"/>
<dbReference type="AlphaFoldDB" id="A0A9W9SUZ6"/>